<evidence type="ECO:0000259" key="1">
    <source>
        <dbReference type="Pfam" id="PF00561"/>
    </source>
</evidence>
<reference evidence="2" key="1">
    <citation type="submission" date="2018-05" db="EMBL/GenBank/DDBJ databases">
        <authorList>
            <person name="Lanie J.A."/>
            <person name="Ng W.-L."/>
            <person name="Kazmierczak K.M."/>
            <person name="Andrzejewski T.M."/>
            <person name="Davidsen T.M."/>
            <person name="Wayne K.J."/>
            <person name="Tettelin H."/>
            <person name="Glass J.I."/>
            <person name="Rusch D."/>
            <person name="Podicherti R."/>
            <person name="Tsui H.-C.T."/>
            <person name="Winkler M.E."/>
        </authorList>
    </citation>
    <scope>NUCLEOTIDE SEQUENCE</scope>
</reference>
<dbReference type="InterPro" id="IPR029058">
    <property type="entry name" value="AB_hydrolase_fold"/>
</dbReference>
<feature type="non-terminal residue" evidence="2">
    <location>
        <position position="1"/>
    </location>
</feature>
<organism evidence="2">
    <name type="scientific">marine metagenome</name>
    <dbReference type="NCBI Taxonomy" id="408172"/>
    <lineage>
        <taxon>unclassified sequences</taxon>
        <taxon>metagenomes</taxon>
        <taxon>ecological metagenomes</taxon>
    </lineage>
</organism>
<dbReference type="InterPro" id="IPR050266">
    <property type="entry name" value="AB_hydrolase_sf"/>
</dbReference>
<dbReference type="EMBL" id="UINC01014179">
    <property type="protein sequence ID" value="SVA60692.1"/>
    <property type="molecule type" value="Genomic_DNA"/>
</dbReference>
<feature type="domain" description="AB hydrolase-1" evidence="1">
    <location>
        <begin position="53"/>
        <end position="113"/>
    </location>
</feature>
<dbReference type="SUPFAM" id="SSF53474">
    <property type="entry name" value="alpha/beta-Hydrolases"/>
    <property type="match status" value="1"/>
</dbReference>
<dbReference type="Pfam" id="PF00561">
    <property type="entry name" value="Abhydrolase_1"/>
    <property type="match status" value="1"/>
</dbReference>
<accession>A0A381X816</accession>
<protein>
    <recommendedName>
        <fullName evidence="1">AB hydrolase-1 domain-containing protein</fullName>
    </recommendedName>
</protein>
<evidence type="ECO:0000313" key="2">
    <source>
        <dbReference type="EMBL" id="SVA60692.1"/>
    </source>
</evidence>
<dbReference type="AlphaFoldDB" id="A0A381X816"/>
<dbReference type="InterPro" id="IPR000073">
    <property type="entry name" value="AB_hydrolase_1"/>
</dbReference>
<sequence length="129" mass="15121">GDLFLWSPEELVRNLYVNQDIIDDILSQEPTSEELEIMVKNRVAAARYAWHPRFYNPDLEKWLHRIDIPTLIIWGDQDKIFPVEYASAFKNLIPHAQTQILKDCGHVPHMDQPEAFYHSLKSFLSETNS</sequence>
<dbReference type="Gene3D" id="3.40.50.1820">
    <property type="entry name" value="alpha/beta hydrolase"/>
    <property type="match status" value="1"/>
</dbReference>
<name>A0A381X816_9ZZZZ</name>
<proteinExistence type="predicted"/>
<gene>
    <name evidence="2" type="ORF">METZ01_LOCUS113546</name>
</gene>
<dbReference type="PANTHER" id="PTHR43798">
    <property type="entry name" value="MONOACYLGLYCEROL LIPASE"/>
    <property type="match status" value="1"/>
</dbReference>
<dbReference type="PANTHER" id="PTHR43798:SF33">
    <property type="entry name" value="HYDROLASE, PUTATIVE (AFU_ORTHOLOGUE AFUA_2G14860)-RELATED"/>
    <property type="match status" value="1"/>
</dbReference>
<dbReference type="GO" id="GO:0016020">
    <property type="term" value="C:membrane"/>
    <property type="evidence" value="ECO:0007669"/>
    <property type="project" value="TreeGrafter"/>
</dbReference>